<dbReference type="RefSeq" id="XP_015885674.2">
    <property type="nucleotide sequence ID" value="XM_016030188.4"/>
</dbReference>
<sequence length="139" mass="15426">MEVANRIANAVIRAVNNNTVINVCLVGSFVALGVRSVNQQKYIEALEAEKDSLVKSNKAMKKTMWDWKQQLFAESESHEALIPLARLKAIYGEAPIARNDAVQEDSNSPVSKLSVDQKVTKGTSIWTSSLNSFTWDDIE</sequence>
<evidence type="ECO:0000313" key="2">
    <source>
        <dbReference type="RefSeq" id="XP_015885674.2"/>
    </source>
</evidence>
<dbReference type="KEGG" id="zju:107421052"/>
<dbReference type="Proteomes" id="UP001652623">
    <property type="component" value="Chromosome 5"/>
</dbReference>
<organism evidence="1 2">
    <name type="scientific">Ziziphus jujuba</name>
    <name type="common">Chinese jujube</name>
    <name type="synonym">Ziziphus sativa</name>
    <dbReference type="NCBI Taxonomy" id="326968"/>
    <lineage>
        <taxon>Eukaryota</taxon>
        <taxon>Viridiplantae</taxon>
        <taxon>Streptophyta</taxon>
        <taxon>Embryophyta</taxon>
        <taxon>Tracheophyta</taxon>
        <taxon>Spermatophyta</taxon>
        <taxon>Magnoliopsida</taxon>
        <taxon>eudicotyledons</taxon>
        <taxon>Gunneridae</taxon>
        <taxon>Pentapetalae</taxon>
        <taxon>rosids</taxon>
        <taxon>fabids</taxon>
        <taxon>Rosales</taxon>
        <taxon>Rhamnaceae</taxon>
        <taxon>Paliureae</taxon>
        <taxon>Ziziphus</taxon>
    </lineage>
</organism>
<dbReference type="GeneID" id="107421052"/>
<dbReference type="InParanoid" id="A0A6P4AIN2"/>
<proteinExistence type="predicted"/>
<dbReference type="PANTHER" id="PTHR38355">
    <property type="entry name" value="OS06G0149500 PROTEIN"/>
    <property type="match status" value="1"/>
</dbReference>
<dbReference type="GO" id="GO:0005739">
    <property type="term" value="C:mitochondrion"/>
    <property type="evidence" value="ECO:0007669"/>
    <property type="project" value="TreeGrafter"/>
</dbReference>
<reference evidence="2" key="1">
    <citation type="submission" date="2025-08" db="UniProtKB">
        <authorList>
            <consortium name="RefSeq"/>
        </authorList>
    </citation>
    <scope>IDENTIFICATION</scope>
    <source>
        <tissue evidence="2">Seedling</tissue>
    </source>
</reference>
<dbReference type="PANTHER" id="PTHR38355:SF1">
    <property type="entry name" value="OS06G0149500 PROTEIN"/>
    <property type="match status" value="1"/>
</dbReference>
<dbReference type="AlphaFoldDB" id="A0A6P4AIN2"/>
<dbReference type="FunCoup" id="A0A6P4AIN2">
    <property type="interactions" value="1330"/>
</dbReference>
<gene>
    <name evidence="2" type="primary">LOC107421052</name>
</gene>
<protein>
    <submittedName>
        <fullName evidence="2">Uncharacterized protein LOC107421052</fullName>
    </submittedName>
</protein>
<keyword evidence="1" id="KW-1185">Reference proteome</keyword>
<name>A0A6P4AIN2_ZIZJJ</name>
<accession>A0A6P4AIN2</accession>
<evidence type="ECO:0000313" key="1">
    <source>
        <dbReference type="Proteomes" id="UP001652623"/>
    </source>
</evidence>